<dbReference type="InterPro" id="IPR002177">
    <property type="entry name" value="DPS_DNA-bd"/>
</dbReference>
<evidence type="ECO:0000313" key="5">
    <source>
        <dbReference type="Proteomes" id="UP000557872"/>
    </source>
</evidence>
<evidence type="ECO:0000313" key="4">
    <source>
        <dbReference type="EMBL" id="NWK55551.1"/>
    </source>
</evidence>
<dbReference type="InterPro" id="IPR023188">
    <property type="entry name" value="DPS_DNA-bd_CS"/>
</dbReference>
<dbReference type="CDD" id="cd01043">
    <property type="entry name" value="DPS"/>
    <property type="match status" value="1"/>
</dbReference>
<dbReference type="InterPro" id="IPR012347">
    <property type="entry name" value="Ferritin-like"/>
</dbReference>
<accession>A0A851GI58</accession>
<feature type="domain" description="Ferritin/DPS" evidence="3">
    <location>
        <begin position="11"/>
        <end position="149"/>
    </location>
</feature>
<dbReference type="PIRSF" id="PIRSF005900">
    <property type="entry name" value="Dps"/>
    <property type="match status" value="1"/>
</dbReference>
<organism evidence="4 5">
    <name type="scientific">Oceaniferula marina</name>
    <dbReference type="NCBI Taxonomy" id="2748318"/>
    <lineage>
        <taxon>Bacteria</taxon>
        <taxon>Pseudomonadati</taxon>
        <taxon>Verrucomicrobiota</taxon>
        <taxon>Verrucomicrobiia</taxon>
        <taxon>Verrucomicrobiales</taxon>
        <taxon>Verrucomicrobiaceae</taxon>
        <taxon>Oceaniferula</taxon>
    </lineage>
</organism>
<dbReference type="Pfam" id="PF00210">
    <property type="entry name" value="Ferritin"/>
    <property type="match status" value="1"/>
</dbReference>
<reference evidence="4 5" key="1">
    <citation type="submission" date="2020-07" db="EMBL/GenBank/DDBJ databases">
        <title>Roseicoccus Jingziensis gen. nov., sp. nov., isolated from coastal seawater.</title>
        <authorList>
            <person name="Feng X."/>
        </authorList>
    </citation>
    <scope>NUCLEOTIDE SEQUENCE [LARGE SCALE GENOMIC DNA]</scope>
    <source>
        <strain evidence="4 5">N1E253</strain>
    </source>
</reference>
<dbReference type="PROSITE" id="PS00818">
    <property type="entry name" value="DPS_1"/>
    <property type="match status" value="1"/>
</dbReference>
<evidence type="ECO:0000256" key="2">
    <source>
        <dbReference type="RuleBase" id="RU003875"/>
    </source>
</evidence>
<dbReference type="PANTHER" id="PTHR42932">
    <property type="entry name" value="GENERAL STRESS PROTEIN 20U"/>
    <property type="match status" value="1"/>
</dbReference>
<name>A0A851GI58_9BACT</name>
<dbReference type="RefSeq" id="WP_178932062.1">
    <property type="nucleotide sequence ID" value="NZ_JACBAZ010000002.1"/>
</dbReference>
<dbReference type="InterPro" id="IPR008331">
    <property type="entry name" value="Ferritin_DPS_dom"/>
</dbReference>
<evidence type="ECO:0000256" key="1">
    <source>
        <dbReference type="ARBA" id="ARBA00009497"/>
    </source>
</evidence>
<dbReference type="PROSITE" id="PS00819">
    <property type="entry name" value="DPS_2"/>
    <property type="match status" value="1"/>
</dbReference>
<dbReference type="Gene3D" id="1.20.1260.10">
    <property type="match status" value="1"/>
</dbReference>
<evidence type="ECO:0000259" key="3">
    <source>
        <dbReference type="Pfam" id="PF00210"/>
    </source>
</evidence>
<comment type="similarity">
    <text evidence="1 2">Belongs to the Dps family.</text>
</comment>
<protein>
    <submittedName>
        <fullName evidence="4">DNA starvation/stationary phase protection protein</fullName>
    </submittedName>
</protein>
<dbReference type="InterPro" id="IPR009078">
    <property type="entry name" value="Ferritin-like_SF"/>
</dbReference>
<keyword evidence="5" id="KW-1185">Reference proteome</keyword>
<dbReference type="SUPFAM" id="SSF47240">
    <property type="entry name" value="Ferritin-like"/>
    <property type="match status" value="1"/>
</dbReference>
<sequence length="150" mass="16418">MTHTETTPVVDALRQVVADCYALLGQTHLCHWNVRGPGFFALHTAFEEQYTELFTAIDEIAERIRALGSLAPGGLANLAGQSSIQEIPEDTDANSMVDHLANANGIVVDGLRKARDLAGENEDSESEDLAISRIQVHEKTIWMLKSFLEG</sequence>
<proteinExistence type="inferred from homology"/>
<dbReference type="GO" id="GO:0016722">
    <property type="term" value="F:oxidoreductase activity, acting on metal ions"/>
    <property type="evidence" value="ECO:0007669"/>
    <property type="project" value="InterPro"/>
</dbReference>
<dbReference type="EMBL" id="JACBAZ010000002">
    <property type="protein sequence ID" value="NWK55551.1"/>
    <property type="molecule type" value="Genomic_DNA"/>
</dbReference>
<dbReference type="AlphaFoldDB" id="A0A851GI58"/>
<gene>
    <name evidence="4" type="ORF">HW115_08005</name>
</gene>
<comment type="caution">
    <text evidence="4">The sequence shown here is derived from an EMBL/GenBank/DDBJ whole genome shotgun (WGS) entry which is preliminary data.</text>
</comment>
<dbReference type="GO" id="GO:0008199">
    <property type="term" value="F:ferric iron binding"/>
    <property type="evidence" value="ECO:0007669"/>
    <property type="project" value="InterPro"/>
</dbReference>
<dbReference type="Proteomes" id="UP000557872">
    <property type="component" value="Unassembled WGS sequence"/>
</dbReference>
<dbReference type="PRINTS" id="PR01346">
    <property type="entry name" value="HELNAPAPROT"/>
</dbReference>
<dbReference type="PANTHER" id="PTHR42932:SF3">
    <property type="entry name" value="DNA PROTECTION DURING STARVATION PROTEIN"/>
    <property type="match status" value="1"/>
</dbReference>